<keyword evidence="2" id="KW-0479">Metal-binding</keyword>
<organism evidence="6 7">
    <name type="scientific">Coleophoma cylindrospora</name>
    <dbReference type="NCBI Taxonomy" id="1849047"/>
    <lineage>
        <taxon>Eukaryota</taxon>
        <taxon>Fungi</taxon>
        <taxon>Dikarya</taxon>
        <taxon>Ascomycota</taxon>
        <taxon>Pezizomycotina</taxon>
        <taxon>Leotiomycetes</taxon>
        <taxon>Helotiales</taxon>
        <taxon>Dermateaceae</taxon>
        <taxon>Coleophoma</taxon>
    </lineage>
</organism>
<dbReference type="InterPro" id="IPR011057">
    <property type="entry name" value="Mss4-like_sf"/>
</dbReference>
<evidence type="ECO:0000256" key="2">
    <source>
        <dbReference type="ARBA" id="ARBA00022723"/>
    </source>
</evidence>
<feature type="domain" description="CENP-V/GFA" evidence="5">
    <location>
        <begin position="21"/>
        <end position="137"/>
    </location>
</feature>
<comment type="similarity">
    <text evidence="1">Belongs to the Gfa family.</text>
</comment>
<accession>A0A3D8QKU9</accession>
<evidence type="ECO:0000256" key="4">
    <source>
        <dbReference type="ARBA" id="ARBA00023239"/>
    </source>
</evidence>
<evidence type="ECO:0000256" key="3">
    <source>
        <dbReference type="ARBA" id="ARBA00022833"/>
    </source>
</evidence>
<dbReference type="EMBL" id="PDLM01000014">
    <property type="protein sequence ID" value="RDW62419.1"/>
    <property type="molecule type" value="Genomic_DNA"/>
</dbReference>
<dbReference type="Proteomes" id="UP000256645">
    <property type="component" value="Unassembled WGS sequence"/>
</dbReference>
<proteinExistence type="inferred from homology"/>
<dbReference type="GO" id="GO:0016846">
    <property type="term" value="F:carbon-sulfur lyase activity"/>
    <property type="evidence" value="ECO:0007669"/>
    <property type="project" value="InterPro"/>
</dbReference>
<dbReference type="OrthoDB" id="5422068at2759"/>
<comment type="caution">
    <text evidence="6">The sequence shown here is derived from an EMBL/GenBank/DDBJ whole genome shotgun (WGS) entry which is preliminary data.</text>
</comment>
<dbReference type="GO" id="GO:0046872">
    <property type="term" value="F:metal ion binding"/>
    <property type="evidence" value="ECO:0007669"/>
    <property type="project" value="UniProtKB-KW"/>
</dbReference>
<dbReference type="InterPro" id="IPR006913">
    <property type="entry name" value="CENP-V/GFA"/>
</dbReference>
<name>A0A3D8QKU9_9HELO</name>
<evidence type="ECO:0000313" key="6">
    <source>
        <dbReference type="EMBL" id="RDW62419.1"/>
    </source>
</evidence>
<dbReference type="PANTHER" id="PTHR33337:SF32">
    <property type="entry name" value="DUF636 DOMAIN PROTEIN (AFU_ORTHOLOGUE AFUA_7G04120)"/>
    <property type="match status" value="1"/>
</dbReference>
<evidence type="ECO:0000259" key="5">
    <source>
        <dbReference type="PROSITE" id="PS51891"/>
    </source>
</evidence>
<dbReference type="AlphaFoldDB" id="A0A3D8QKU9"/>
<keyword evidence="4" id="KW-0456">Lyase</keyword>
<gene>
    <name evidence="6" type="ORF">BP6252_11852</name>
</gene>
<reference evidence="6 7" key="1">
    <citation type="journal article" date="2018" name="IMA Fungus">
        <title>IMA Genome-F 9: Draft genome sequence of Annulohypoxylon stygium, Aspergillus mulundensis, Berkeleyomyces basicola (syn. Thielaviopsis basicola), Ceratocystis smalleyi, two Cercospora beticola strains, Coleophoma cylindrospora, Fusarium fracticaudum, Phialophora cf. hyalina, and Morchella septimelata.</title>
        <authorList>
            <person name="Wingfield B.D."/>
            <person name="Bills G.F."/>
            <person name="Dong Y."/>
            <person name="Huang W."/>
            <person name="Nel W.J."/>
            <person name="Swalarsk-Parry B.S."/>
            <person name="Vaghefi N."/>
            <person name="Wilken P.M."/>
            <person name="An Z."/>
            <person name="de Beer Z.W."/>
            <person name="De Vos L."/>
            <person name="Chen L."/>
            <person name="Duong T.A."/>
            <person name="Gao Y."/>
            <person name="Hammerbacher A."/>
            <person name="Kikkert J.R."/>
            <person name="Li Y."/>
            <person name="Li H."/>
            <person name="Li K."/>
            <person name="Li Q."/>
            <person name="Liu X."/>
            <person name="Ma X."/>
            <person name="Naidoo K."/>
            <person name="Pethybridge S.J."/>
            <person name="Sun J."/>
            <person name="Steenkamp E.T."/>
            <person name="van der Nest M.A."/>
            <person name="van Wyk S."/>
            <person name="Wingfield M.J."/>
            <person name="Xiong C."/>
            <person name="Yue Q."/>
            <person name="Zhang X."/>
        </authorList>
    </citation>
    <scope>NUCLEOTIDE SEQUENCE [LARGE SCALE GENOMIC DNA]</scope>
    <source>
        <strain evidence="6 7">BP6252</strain>
    </source>
</reference>
<sequence length="395" mass="42959">MVRVPVLTPPVPPDSPLFAMYPSSSTHLTCLCGTITAPGSLLSDSAIPISTEICHCNTCRHTTGSLGASFPKLSSAPSQDILSKLTAYKSSEVVTRYFCSQCGCHCFALNQQETQWYCLGGIIEQNPSNNLDSAPRSADTIKISRNEFVLDTIDGGLAPILIDLNGRTIPSWATAPDKLPMQVPFELPHSTVLSLPNKSINTLQRPEVDSYLTAKCHCSGVSLLIKRANYTDSSGKKSRVIPSDPTKYLTYLCACRSCRLSTGVSLVPWSLIPPANIFSAHDPRNSEGNMTPIIFGASISSPDANPGLSLKYYWSSQDVCRSFCGSCGATVSYWCGQRPDELDLATGILRGEEGCMARRWLDWKWGRCSFTEESIDNEMSQAWKESAAVMEGVEG</sequence>
<dbReference type="Gene3D" id="3.90.1590.10">
    <property type="entry name" value="glutathione-dependent formaldehyde- activating enzyme (gfa)"/>
    <property type="match status" value="2"/>
</dbReference>
<keyword evidence="7" id="KW-1185">Reference proteome</keyword>
<dbReference type="PANTHER" id="PTHR33337">
    <property type="entry name" value="GFA DOMAIN-CONTAINING PROTEIN"/>
    <property type="match status" value="1"/>
</dbReference>
<dbReference type="Pfam" id="PF04828">
    <property type="entry name" value="GFA"/>
    <property type="match status" value="1"/>
</dbReference>
<protein>
    <recommendedName>
        <fullName evidence="5">CENP-V/GFA domain-containing protein</fullName>
    </recommendedName>
</protein>
<dbReference type="SUPFAM" id="SSF51316">
    <property type="entry name" value="Mss4-like"/>
    <property type="match status" value="2"/>
</dbReference>
<evidence type="ECO:0000256" key="1">
    <source>
        <dbReference type="ARBA" id="ARBA00005495"/>
    </source>
</evidence>
<keyword evidence="3" id="KW-0862">Zinc</keyword>
<dbReference type="PROSITE" id="PS51891">
    <property type="entry name" value="CENP_V_GFA"/>
    <property type="match status" value="1"/>
</dbReference>
<evidence type="ECO:0000313" key="7">
    <source>
        <dbReference type="Proteomes" id="UP000256645"/>
    </source>
</evidence>